<sequence>MGIICSKTLKNQIQGMTINNEGMINNEERIQQISAKDFICNVWVPKQEEWIQIQIKITEEKQIQYLAKDQSIIRIDALEDIPLSHQILTNLEQIKNLKWEVEYGKKNQKFAKFSVSWKGKKLSNVGGYYLNNGLKQGRWGELFEDFKGVYYSGEYYNEMRIGFWKQTQYNMKIGGGLYNNYGQQNGKWIELFENFSSLQLTCQGEYKNGKKVGCWNIYHYQKLVGGGICHNSTKIGKWTEFIEGSTLSGQYNQYGKKCSYWDIYENGIQIGGGFYDDKVKGDSIKEGRWKEKDWIVYYKNGRKVGGKELYVDDF</sequence>
<comment type="caution">
    <text evidence="1">The sequence shown here is derived from an EMBL/GenBank/DDBJ whole genome shotgun (WGS) entry which is preliminary data.</text>
</comment>
<dbReference type="AlphaFoldDB" id="A0A8S1QX63"/>
<organism evidence="1 2">
    <name type="scientific">Paramecium sonneborni</name>
    <dbReference type="NCBI Taxonomy" id="65129"/>
    <lineage>
        <taxon>Eukaryota</taxon>
        <taxon>Sar</taxon>
        <taxon>Alveolata</taxon>
        <taxon>Ciliophora</taxon>
        <taxon>Intramacronucleata</taxon>
        <taxon>Oligohymenophorea</taxon>
        <taxon>Peniculida</taxon>
        <taxon>Parameciidae</taxon>
        <taxon>Paramecium</taxon>
    </lineage>
</organism>
<dbReference type="PANTHER" id="PTHR33706:SF1">
    <property type="entry name" value="TPR REPEAT PROTEIN"/>
    <property type="match status" value="1"/>
</dbReference>
<dbReference type="PANTHER" id="PTHR33706">
    <property type="entry name" value="MORN VARIANT REPEAT PROTEIN"/>
    <property type="match status" value="1"/>
</dbReference>
<dbReference type="EMBL" id="CAJJDN010000125">
    <property type="protein sequence ID" value="CAD8120188.1"/>
    <property type="molecule type" value="Genomic_DNA"/>
</dbReference>
<name>A0A8S1QX63_9CILI</name>
<protein>
    <recommendedName>
        <fullName evidence="3">MORN repeat protein</fullName>
    </recommendedName>
</protein>
<gene>
    <name evidence="1" type="ORF">PSON_ATCC_30995.1.T1250003</name>
</gene>
<evidence type="ECO:0000313" key="1">
    <source>
        <dbReference type="EMBL" id="CAD8120188.1"/>
    </source>
</evidence>
<keyword evidence="2" id="KW-1185">Reference proteome</keyword>
<dbReference type="Proteomes" id="UP000692954">
    <property type="component" value="Unassembled WGS sequence"/>
</dbReference>
<accession>A0A8S1QX63</accession>
<evidence type="ECO:0008006" key="3">
    <source>
        <dbReference type="Google" id="ProtNLM"/>
    </source>
</evidence>
<proteinExistence type="predicted"/>
<reference evidence="1" key="1">
    <citation type="submission" date="2021-01" db="EMBL/GenBank/DDBJ databases">
        <authorList>
            <consortium name="Genoscope - CEA"/>
            <person name="William W."/>
        </authorList>
    </citation>
    <scope>NUCLEOTIDE SEQUENCE</scope>
</reference>
<evidence type="ECO:0000313" key="2">
    <source>
        <dbReference type="Proteomes" id="UP000692954"/>
    </source>
</evidence>